<evidence type="ECO:0000313" key="1">
    <source>
        <dbReference type="EMBL" id="KAI3830506.1"/>
    </source>
</evidence>
<name>A0AAD4RUD1_9MAGN</name>
<reference evidence="1" key="1">
    <citation type="submission" date="2022-04" db="EMBL/GenBank/DDBJ databases">
        <title>A functionally conserved STORR gene fusion in Papaver species that diverged 16.8 million years ago.</title>
        <authorList>
            <person name="Catania T."/>
        </authorList>
    </citation>
    <scope>NUCLEOTIDE SEQUENCE</scope>
    <source>
        <strain evidence="1">S-188037</strain>
    </source>
</reference>
<dbReference type="EMBL" id="JAJJMB010018262">
    <property type="protein sequence ID" value="KAI3830506.1"/>
    <property type="molecule type" value="Genomic_DNA"/>
</dbReference>
<organism evidence="1 2">
    <name type="scientific">Papaver atlanticum</name>
    <dbReference type="NCBI Taxonomy" id="357466"/>
    <lineage>
        <taxon>Eukaryota</taxon>
        <taxon>Viridiplantae</taxon>
        <taxon>Streptophyta</taxon>
        <taxon>Embryophyta</taxon>
        <taxon>Tracheophyta</taxon>
        <taxon>Spermatophyta</taxon>
        <taxon>Magnoliopsida</taxon>
        <taxon>Ranunculales</taxon>
        <taxon>Papaveraceae</taxon>
        <taxon>Papaveroideae</taxon>
        <taxon>Papaver</taxon>
    </lineage>
</organism>
<accession>A0AAD4RUD1</accession>
<dbReference type="PANTHER" id="PTHR12416">
    <property type="entry name" value="RRNA-PROCESSING PROTEIN UTP23 HOMOLOG"/>
    <property type="match status" value="1"/>
</dbReference>
<keyword evidence="2" id="KW-1185">Reference proteome</keyword>
<dbReference type="Gene3D" id="3.40.50.1010">
    <property type="entry name" value="5'-nuclease"/>
    <property type="match status" value="1"/>
</dbReference>
<comment type="caution">
    <text evidence="1">The sequence shown here is derived from an EMBL/GenBank/DDBJ whole genome shotgun (WGS) entry which is preliminary data.</text>
</comment>
<gene>
    <name evidence="1" type="ORF">MKW98_030669</name>
</gene>
<proteinExistence type="predicted"/>
<dbReference type="Proteomes" id="UP001202328">
    <property type="component" value="Unassembled WGS sequence"/>
</dbReference>
<protein>
    <recommendedName>
        <fullName evidence="3">PIN domain-containing protein</fullName>
    </recommendedName>
</protein>
<sequence>MGKEKISPKFTAMKRLISSKMIKKTKEDILNPRKKGLEKEKSPRNMPQVSSALFFKHNSALVPPDRVLVDTNFINFSIQNKLDLEKAMIDCLYAKSSHRVHKGFSHSQTCSSGFTPVFALGVICAGFQPAIAGLALISQGMLNLKSSE</sequence>
<evidence type="ECO:0000313" key="2">
    <source>
        <dbReference type="Proteomes" id="UP001202328"/>
    </source>
</evidence>
<evidence type="ECO:0008006" key="3">
    <source>
        <dbReference type="Google" id="ProtNLM"/>
    </source>
</evidence>
<dbReference type="AlphaFoldDB" id="A0AAD4RUD1"/>